<evidence type="ECO:0000313" key="2">
    <source>
        <dbReference type="Proteomes" id="UP001530315"/>
    </source>
</evidence>
<protein>
    <submittedName>
        <fullName evidence="1">Uncharacterized protein</fullName>
    </submittedName>
</protein>
<dbReference type="EMBL" id="JALLAZ020001785">
    <property type="protein sequence ID" value="KAL3764001.1"/>
    <property type="molecule type" value="Genomic_DNA"/>
</dbReference>
<dbReference type="AlphaFoldDB" id="A0ABD3MPV4"/>
<organism evidence="1 2">
    <name type="scientific">Stephanodiscus triporus</name>
    <dbReference type="NCBI Taxonomy" id="2934178"/>
    <lineage>
        <taxon>Eukaryota</taxon>
        <taxon>Sar</taxon>
        <taxon>Stramenopiles</taxon>
        <taxon>Ochrophyta</taxon>
        <taxon>Bacillariophyta</taxon>
        <taxon>Coscinodiscophyceae</taxon>
        <taxon>Thalassiosirophycidae</taxon>
        <taxon>Stephanodiscales</taxon>
        <taxon>Stephanodiscaceae</taxon>
        <taxon>Stephanodiscus</taxon>
    </lineage>
</organism>
<accession>A0ABD3MPV4</accession>
<gene>
    <name evidence="1" type="ORF">ACHAW5_000040</name>
</gene>
<dbReference type="Proteomes" id="UP001530315">
    <property type="component" value="Unassembled WGS sequence"/>
</dbReference>
<reference evidence="1 2" key="1">
    <citation type="submission" date="2024-10" db="EMBL/GenBank/DDBJ databases">
        <title>Updated reference genomes for cyclostephanoid diatoms.</title>
        <authorList>
            <person name="Roberts W.R."/>
            <person name="Alverson A.J."/>
        </authorList>
    </citation>
    <scope>NUCLEOTIDE SEQUENCE [LARGE SCALE GENOMIC DNA]</scope>
    <source>
        <strain evidence="1 2">AJA276-08</strain>
    </source>
</reference>
<keyword evidence="2" id="KW-1185">Reference proteome</keyword>
<name>A0ABD3MPV4_9STRA</name>
<comment type="caution">
    <text evidence="1">The sequence shown here is derived from an EMBL/GenBank/DDBJ whole genome shotgun (WGS) entry which is preliminary data.</text>
</comment>
<proteinExistence type="predicted"/>
<sequence length="387" mass="44569">MARTIIQHIPIDAEWVETLVGLCLNIPNRWWPGYDDCGLNRGHIAAIDFNASNTIYFQVELDNEPGVHYAMGYDSVFLYTDEEQPGFLRGEGDVGVEEGDADSENLDDNDMDLFEEKRYEKSKQTNWTMHQDGRPGRVIHPILFTGQAKFFCPNVSNEELKGMIDENGDVRFAKVFEWMLPRFDSKTFFEYLSARMRNFMVHTIKIKGWMPKPNVLRRGRSSSLMMLRAFFDANLRGVYGEIHQLNVLGRHNAFEDIYICLHVDDNWDEDDEWEDVYTDAKKSSPDGTAHHRRKFSLFEDGFNHWWKECVTFGQWLTFDKSRVAGWYHSPITQGPDPKPIRTDATIHSLVITHGNLASNKVHVRVFGGAMDNDLGKANENTITTQSG</sequence>
<evidence type="ECO:0000313" key="1">
    <source>
        <dbReference type="EMBL" id="KAL3764001.1"/>
    </source>
</evidence>